<proteinExistence type="predicted"/>
<evidence type="ECO:0000256" key="2">
    <source>
        <dbReference type="ARBA" id="ARBA00022777"/>
    </source>
</evidence>
<dbReference type="SMART" id="SM00387">
    <property type="entry name" value="HATPase_c"/>
    <property type="match status" value="1"/>
</dbReference>
<dbReference type="CDD" id="cd16917">
    <property type="entry name" value="HATPase_UhpB-NarQ-NarX-like"/>
    <property type="match status" value="1"/>
</dbReference>
<accession>A0A8B6X371</accession>
<evidence type="ECO:0000313" key="7">
    <source>
        <dbReference type="Proteomes" id="UP000675920"/>
    </source>
</evidence>
<reference evidence="8" key="5">
    <citation type="submission" date="2025-08" db="UniProtKB">
        <authorList>
            <consortium name="RefSeq"/>
        </authorList>
    </citation>
    <scope>IDENTIFICATION</scope>
</reference>
<keyword evidence="5" id="KW-0472">Membrane</keyword>
<evidence type="ECO:0000256" key="5">
    <source>
        <dbReference type="SAM" id="Phobius"/>
    </source>
</evidence>
<keyword evidence="2" id="KW-0418">Kinase</keyword>
<dbReference type="SUPFAM" id="SSF55874">
    <property type="entry name" value="ATPase domain of HSP90 chaperone/DNA topoisomerase II/histidine kinase"/>
    <property type="match status" value="1"/>
</dbReference>
<feature type="coiled-coil region" evidence="4">
    <location>
        <begin position="255"/>
        <end position="289"/>
    </location>
</feature>
<dbReference type="AlphaFoldDB" id="A0A8B6X371"/>
<dbReference type="InterPro" id="IPR005467">
    <property type="entry name" value="His_kinase_dom"/>
</dbReference>
<dbReference type="GO" id="GO:0046983">
    <property type="term" value="F:protein dimerization activity"/>
    <property type="evidence" value="ECO:0007669"/>
    <property type="project" value="InterPro"/>
</dbReference>
<dbReference type="Pfam" id="PF02518">
    <property type="entry name" value="HATPase_c"/>
    <property type="match status" value="1"/>
</dbReference>
<evidence type="ECO:0000259" key="6">
    <source>
        <dbReference type="PROSITE" id="PS50109"/>
    </source>
</evidence>
<keyword evidence="4" id="KW-0175">Coiled coil</keyword>
<dbReference type="InterPro" id="IPR003594">
    <property type="entry name" value="HATPase_dom"/>
</dbReference>
<feature type="transmembrane region" description="Helical" evidence="5">
    <location>
        <begin position="192"/>
        <end position="213"/>
    </location>
</feature>
<dbReference type="GO" id="GO:0000155">
    <property type="term" value="F:phosphorelay sensor kinase activity"/>
    <property type="evidence" value="ECO:0007669"/>
    <property type="project" value="InterPro"/>
</dbReference>
<reference evidence="8" key="4">
    <citation type="journal article" date="2004" name="J. Biol. Chem.">
        <title>Ligand-induced conformational shift in the N-terminal domain of GRP94, an Hsp90 chaperone.</title>
        <authorList>
            <person name="Immormino R.M."/>
            <person name="Dollins D.E."/>
            <person name="Shaffer P.L."/>
            <person name="Soldano K.L."/>
            <person name="Walker M.A."/>
            <person name="Gewirth D.T."/>
        </authorList>
    </citation>
    <scope>NUCLEOTIDE SEQUENCE</scope>
</reference>
<keyword evidence="8" id="KW-0547">Nucleotide-binding</keyword>
<dbReference type="GO" id="GO:0016020">
    <property type="term" value="C:membrane"/>
    <property type="evidence" value="ECO:0007669"/>
    <property type="project" value="InterPro"/>
</dbReference>
<keyword evidence="5" id="KW-0812">Transmembrane</keyword>
<organism evidence="7 8">
    <name type="scientific">Derxia gummosa DSM 723</name>
    <dbReference type="NCBI Taxonomy" id="1121388"/>
    <lineage>
        <taxon>Bacteria</taxon>
        <taxon>Pseudomonadati</taxon>
        <taxon>Pseudomonadota</taxon>
        <taxon>Betaproteobacteria</taxon>
        <taxon>Burkholderiales</taxon>
        <taxon>Alcaligenaceae</taxon>
        <taxon>Derxia</taxon>
    </lineage>
</organism>
<dbReference type="PANTHER" id="PTHR24421">
    <property type="entry name" value="NITRATE/NITRITE SENSOR PROTEIN NARX-RELATED"/>
    <property type="match status" value="1"/>
</dbReference>
<dbReference type="InterPro" id="IPR050482">
    <property type="entry name" value="Sensor_HK_TwoCompSys"/>
</dbReference>
<keyword evidence="3" id="KW-0902">Two-component regulatory system</keyword>
<keyword evidence="1" id="KW-0808">Transferase</keyword>
<sequence length="489" mass="52750">MKTIRPPAPPAPSLLALAFAAAALAGLLVLAIAGWTARHAGERQQLVAHTMEVRRAIALLEGRLARADAAALQWLVWPEAGEAAEPHASPALLEAEVREQLDGIARLTADNPLQQGRIALLRDQVDGWLAGLDALRAEAEVAADRRLPASDIRLLAGRQRVAGAAIATLRELDAEEARLLVVRAAAWDESAVVLRGAFVAATLVTVLVLALALRLRRRERERRRAEHARALSEADALSRSNLELSEAVFARSDSLHRSREALVEANARLRRLSRELLQVQENERAALARELHDDLGQQLGALRIGIELLALDAPGEAERARLRETAAVAAGCISLIRERAMALRPPLLDELGLAAALRWHAERQTLLTGAAIDTEVELPGLEPNDEWALHVYRIAQEAIGNALRHGGAGHIRLRLDAGADAVRLDITDDGRGFDIGTGAAGMGLRNMRERVELLDGNWHVVSTPGRGTRVEARWPRAVVTARPDAGGAG</sequence>
<dbReference type="InterPro" id="IPR036890">
    <property type="entry name" value="HATPase_C_sf"/>
</dbReference>
<evidence type="ECO:0000256" key="4">
    <source>
        <dbReference type="SAM" id="Coils"/>
    </source>
</evidence>
<dbReference type="Proteomes" id="UP000675920">
    <property type="component" value="Unplaced"/>
</dbReference>
<reference evidence="8" key="3">
    <citation type="journal article" date="2004" name="Chem. Biol.">
        <title>Structure-activity relationships in purine-based inhibitor binding to HSP90 isoforms.</title>
        <authorList>
            <person name="Wright L."/>
            <person name="Barril X."/>
            <person name="Dymock B."/>
            <person name="Sheridan L."/>
            <person name="Surgenor A."/>
            <person name="Beswick M."/>
            <person name="Drysdale M."/>
            <person name="Collier A."/>
            <person name="Massey A."/>
            <person name="Davies N."/>
            <person name="Fink A."/>
            <person name="Fromont C."/>
            <person name="Aherne W."/>
            <person name="Boxall K."/>
            <person name="Sharp S."/>
            <person name="Workman P."/>
            <person name="Hubbard R.E."/>
        </authorList>
    </citation>
    <scope>NUCLEOTIDE SEQUENCE</scope>
</reference>
<keyword evidence="8" id="KW-0067">ATP-binding</keyword>
<dbReference type="RefSeq" id="WP_028310827.1">
    <property type="nucleotide sequence ID" value="NZ_AXWS01000008.1"/>
</dbReference>
<keyword evidence="7" id="KW-1185">Reference proteome</keyword>
<dbReference type="Pfam" id="PF07730">
    <property type="entry name" value="HisKA_3"/>
    <property type="match status" value="1"/>
</dbReference>
<reference evidence="8" key="1">
    <citation type="journal article" date="2004" name="Biochemistry">
        <title>Crystal structure of the C-terminal domain of the two-component system transmitter protein nitrogen regulator II (NRII; NtrB), regulator of nitrogen assimilation in Escherichia coli.</title>
        <authorList>
            <person name="Song Y."/>
            <person name="Peisach D."/>
            <person name="Pioszak A.A."/>
            <person name="Xu Z."/>
            <person name="Ninfa A.J."/>
        </authorList>
    </citation>
    <scope>NUCLEOTIDE SEQUENCE</scope>
</reference>
<feature type="domain" description="Histidine kinase" evidence="6">
    <location>
        <begin position="391"/>
        <end position="478"/>
    </location>
</feature>
<dbReference type="GO" id="GO:0005524">
    <property type="term" value="F:ATP binding"/>
    <property type="evidence" value="ECO:0007669"/>
    <property type="project" value="UniProtKB-KW"/>
</dbReference>
<reference evidence="8" key="2">
    <citation type="journal article" date="2004" name="Cell">
        <title>The Mechanism of Hsp90 regulation by the protein kinase-specific cochaperone p50(cdc37).</title>
        <authorList>
            <person name="Roe S.M."/>
            <person name="Ali M.M."/>
            <person name="Meyer P."/>
            <person name="Vaughan C.K."/>
            <person name="Panaretou B."/>
            <person name="Piper P.W."/>
            <person name="Prodromou C."/>
            <person name="Pearl L.H."/>
        </authorList>
    </citation>
    <scope>NUCLEOTIDE SEQUENCE</scope>
</reference>
<evidence type="ECO:0000256" key="3">
    <source>
        <dbReference type="ARBA" id="ARBA00023012"/>
    </source>
</evidence>
<dbReference type="PROSITE" id="PS50109">
    <property type="entry name" value="HIS_KIN"/>
    <property type="match status" value="1"/>
</dbReference>
<evidence type="ECO:0000313" key="8">
    <source>
        <dbReference type="RefSeq" id="WP_028310827.1"/>
    </source>
</evidence>
<protein>
    <submittedName>
        <fullName evidence="8">ATP-binding protein</fullName>
    </submittedName>
</protein>
<evidence type="ECO:0000256" key="1">
    <source>
        <dbReference type="ARBA" id="ARBA00022679"/>
    </source>
</evidence>
<dbReference type="InterPro" id="IPR011712">
    <property type="entry name" value="Sig_transdc_His_kin_sub3_dim/P"/>
</dbReference>
<dbReference type="Gene3D" id="1.20.5.1930">
    <property type="match status" value="1"/>
</dbReference>
<name>A0A8B6X371_9BURK</name>
<keyword evidence="5" id="KW-1133">Transmembrane helix</keyword>
<dbReference type="Gene3D" id="3.30.565.10">
    <property type="entry name" value="Histidine kinase-like ATPase, C-terminal domain"/>
    <property type="match status" value="1"/>
</dbReference>